<feature type="region of interest" description="Disordered" evidence="1">
    <location>
        <begin position="29"/>
        <end position="63"/>
    </location>
</feature>
<gene>
    <name evidence="2" type="primary">Hypp8311</name>
    <name evidence="2" type="ORF">BLAG_LOCUS9941</name>
</gene>
<name>A0A8K0ED80_BRALA</name>
<feature type="compositionally biased region" description="Basic and acidic residues" evidence="1">
    <location>
        <begin position="41"/>
        <end position="63"/>
    </location>
</feature>
<organism evidence="2 3">
    <name type="scientific">Branchiostoma lanceolatum</name>
    <name type="common">Common lancelet</name>
    <name type="synonym">Amphioxus lanceolatum</name>
    <dbReference type="NCBI Taxonomy" id="7740"/>
    <lineage>
        <taxon>Eukaryota</taxon>
        <taxon>Metazoa</taxon>
        <taxon>Chordata</taxon>
        <taxon>Cephalochordata</taxon>
        <taxon>Leptocardii</taxon>
        <taxon>Amphioxiformes</taxon>
        <taxon>Branchiostomatidae</taxon>
        <taxon>Branchiostoma</taxon>
    </lineage>
</organism>
<dbReference type="Proteomes" id="UP000838412">
    <property type="component" value="Chromosome 16"/>
</dbReference>
<evidence type="ECO:0000256" key="1">
    <source>
        <dbReference type="SAM" id="MobiDB-lite"/>
    </source>
</evidence>
<proteinExistence type="predicted"/>
<sequence length="836" mass="96738">MRRQITREVRDKIRQTKMKKNRDLQVTFGNGESLNKRKSRRIAEEFETRQEAEERTKERKEKEVKGAIKPKDRLGHFDSFADFDREGLKNKVMDWEENSEVNWTQLAVKYNIKGKDGELPGNAGQLVKLWLQSQGVDTERFKGSTTCTGDRIRRARLRIGTDPKITMPTTRTEAQMRKELRLCIREGEVNIGDFIVPKQYKTYYLNKAENKIQTKVTVIEGRKQPLLKCRQQLLQKQERLLRNKADYDTMNLQEIKNRLEQLCETTDGETEEETRAHLKRVEATRHLAYWEDGACLANHGYILYLVSALYDPAIYLTSAEYFDKHKVKLNVQNEVERPELYLIARCGASDEEQLMYAETRRDDLPSLSEPVQTTDGREYADILRFFKGDHPARQFEFGAQRSGHYSCTCPIDKRTTSDFWKCCHVDNVLSNITDRQAFIMEGPVTSHKATQTVPDPFAKMTKDEMADELTYRGTVTYTDAEGMTKKDLNVQMKHTLHGVKRIPTLLYQSPNASVEELNIQHLEEPGSEAMHDLCNHAKNLLEEIPSRVSTHVAGIVKRVNNLVLNSKDTVRAADMRYAVLVLLQELKQDRETSGELVKLINTLADMQRICYAAAEDRSMINVFRLTNVSFLHYLMIKECLPGEPSSISSRKLWGQYIHSLRDHVPINYRVVAISSIMAENEERQFSLLKRITKSSASYSKPGHIITNILVRTHFQDKAPTSSDKHQQNKISKAGKVISSERTTIPIKLLRKYPREAQTHCERIPDFLLPGYGVYWHIEGEEVVFHDGPNDKPNSDGPKLHHFRATSLKDERKYLQQKWQECLEQRVRVPACKLWVY</sequence>
<reference evidence="2" key="1">
    <citation type="submission" date="2022-01" db="EMBL/GenBank/DDBJ databases">
        <authorList>
            <person name="Braso-Vives M."/>
        </authorList>
    </citation>
    <scope>NUCLEOTIDE SEQUENCE</scope>
</reference>
<keyword evidence="3" id="KW-1185">Reference proteome</keyword>
<evidence type="ECO:0000313" key="2">
    <source>
        <dbReference type="EMBL" id="CAH1248619.1"/>
    </source>
</evidence>
<dbReference type="EMBL" id="OV696701">
    <property type="protein sequence ID" value="CAH1248619.1"/>
    <property type="molecule type" value="Genomic_DNA"/>
</dbReference>
<accession>A0A8K0ED80</accession>
<dbReference type="AlphaFoldDB" id="A0A8K0ED80"/>
<evidence type="ECO:0000313" key="3">
    <source>
        <dbReference type="Proteomes" id="UP000838412"/>
    </source>
</evidence>
<dbReference type="OrthoDB" id="5986221at2759"/>
<protein>
    <submittedName>
        <fullName evidence="2">Hypp8311 protein</fullName>
    </submittedName>
</protein>